<keyword evidence="4 7" id="KW-0812">Transmembrane</keyword>
<evidence type="ECO:0000256" key="5">
    <source>
        <dbReference type="ARBA" id="ARBA00022989"/>
    </source>
</evidence>
<comment type="similarity">
    <text evidence="7">Belongs to the binding-protein-dependent transport system permease family.</text>
</comment>
<evidence type="ECO:0000313" key="10">
    <source>
        <dbReference type="EMBL" id="MFC4241909.1"/>
    </source>
</evidence>
<feature type="transmembrane region" description="Helical" evidence="7">
    <location>
        <begin position="263"/>
        <end position="285"/>
    </location>
</feature>
<protein>
    <submittedName>
        <fullName evidence="10">ABC transporter permease</fullName>
    </submittedName>
</protein>
<keyword evidence="3" id="KW-1003">Cell membrane</keyword>
<dbReference type="InterPro" id="IPR000515">
    <property type="entry name" value="MetI-like"/>
</dbReference>
<dbReference type="EMBL" id="JBHSCN010000002">
    <property type="protein sequence ID" value="MFC4241909.1"/>
    <property type="molecule type" value="Genomic_DNA"/>
</dbReference>
<accession>A0ABV8Q294</accession>
<feature type="transmembrane region" description="Helical" evidence="7">
    <location>
        <begin position="320"/>
        <end position="342"/>
    </location>
</feature>
<feature type="region of interest" description="Disordered" evidence="8">
    <location>
        <begin position="357"/>
        <end position="377"/>
    </location>
</feature>
<evidence type="ECO:0000256" key="8">
    <source>
        <dbReference type="SAM" id="MobiDB-lite"/>
    </source>
</evidence>
<dbReference type="Gene3D" id="1.10.3720.10">
    <property type="entry name" value="MetI-like"/>
    <property type="match status" value="1"/>
</dbReference>
<comment type="subcellular location">
    <subcellularLocation>
        <location evidence="1 7">Cell membrane</location>
        <topology evidence="1 7">Multi-pass membrane protein</topology>
    </subcellularLocation>
</comment>
<comment type="caution">
    <text evidence="10">The sequence shown here is derived from an EMBL/GenBank/DDBJ whole genome shotgun (WGS) entry which is preliminary data.</text>
</comment>
<feature type="transmembrane region" description="Helical" evidence="7">
    <location>
        <begin position="184"/>
        <end position="205"/>
    </location>
</feature>
<dbReference type="SUPFAM" id="SSF161098">
    <property type="entry name" value="MetI-like"/>
    <property type="match status" value="1"/>
</dbReference>
<dbReference type="Proteomes" id="UP001595900">
    <property type="component" value="Unassembled WGS sequence"/>
</dbReference>
<dbReference type="PANTHER" id="PTHR43386:SF1">
    <property type="entry name" value="D,D-DIPEPTIDE TRANSPORT SYSTEM PERMEASE PROTEIN DDPC-RELATED"/>
    <property type="match status" value="1"/>
</dbReference>
<dbReference type="RefSeq" id="WP_390226670.1">
    <property type="nucleotide sequence ID" value="NZ_JBHSCN010000002.1"/>
</dbReference>
<evidence type="ECO:0000313" key="11">
    <source>
        <dbReference type="Proteomes" id="UP001595900"/>
    </source>
</evidence>
<evidence type="ECO:0000256" key="1">
    <source>
        <dbReference type="ARBA" id="ARBA00004651"/>
    </source>
</evidence>
<dbReference type="Pfam" id="PF12911">
    <property type="entry name" value="OppC_N"/>
    <property type="match status" value="1"/>
</dbReference>
<keyword evidence="5 7" id="KW-1133">Transmembrane helix</keyword>
<dbReference type="PROSITE" id="PS50928">
    <property type="entry name" value="ABC_TM1"/>
    <property type="match status" value="1"/>
</dbReference>
<reference evidence="11" key="1">
    <citation type="journal article" date="2019" name="Int. J. Syst. Evol. Microbiol.">
        <title>The Global Catalogue of Microorganisms (GCM) 10K type strain sequencing project: providing services to taxonomists for standard genome sequencing and annotation.</title>
        <authorList>
            <consortium name="The Broad Institute Genomics Platform"/>
            <consortium name="The Broad Institute Genome Sequencing Center for Infectious Disease"/>
            <person name="Wu L."/>
            <person name="Ma J."/>
        </authorList>
    </citation>
    <scope>NUCLEOTIDE SEQUENCE [LARGE SCALE GENOMIC DNA]</scope>
    <source>
        <strain evidence="11">CGMCC 1.10363</strain>
    </source>
</reference>
<proteinExistence type="inferred from homology"/>
<name>A0ABV8Q294_9MICO</name>
<dbReference type="CDD" id="cd06261">
    <property type="entry name" value="TM_PBP2"/>
    <property type="match status" value="1"/>
</dbReference>
<evidence type="ECO:0000256" key="7">
    <source>
        <dbReference type="RuleBase" id="RU363032"/>
    </source>
</evidence>
<evidence type="ECO:0000256" key="2">
    <source>
        <dbReference type="ARBA" id="ARBA00022448"/>
    </source>
</evidence>
<evidence type="ECO:0000256" key="4">
    <source>
        <dbReference type="ARBA" id="ARBA00022692"/>
    </source>
</evidence>
<dbReference type="InterPro" id="IPR035906">
    <property type="entry name" value="MetI-like_sf"/>
</dbReference>
<dbReference type="InterPro" id="IPR050366">
    <property type="entry name" value="BP-dependent_transpt_permease"/>
</dbReference>
<keyword evidence="2 7" id="KW-0813">Transport</keyword>
<gene>
    <name evidence="10" type="ORF">ACFOYW_00875</name>
</gene>
<organism evidence="10 11">
    <name type="scientific">Gryllotalpicola reticulitermitis</name>
    <dbReference type="NCBI Taxonomy" id="1184153"/>
    <lineage>
        <taxon>Bacteria</taxon>
        <taxon>Bacillati</taxon>
        <taxon>Actinomycetota</taxon>
        <taxon>Actinomycetes</taxon>
        <taxon>Micrococcales</taxon>
        <taxon>Microbacteriaceae</taxon>
        <taxon>Gryllotalpicola</taxon>
    </lineage>
</organism>
<evidence type="ECO:0000259" key="9">
    <source>
        <dbReference type="PROSITE" id="PS50928"/>
    </source>
</evidence>
<feature type="transmembrane region" description="Helical" evidence="7">
    <location>
        <begin position="211"/>
        <end position="232"/>
    </location>
</feature>
<feature type="transmembrane region" description="Helical" evidence="7">
    <location>
        <begin position="72"/>
        <end position="98"/>
    </location>
</feature>
<dbReference type="Pfam" id="PF00528">
    <property type="entry name" value="BPD_transp_1"/>
    <property type="match status" value="1"/>
</dbReference>
<feature type="domain" description="ABC transmembrane type-1" evidence="9">
    <location>
        <begin position="149"/>
        <end position="339"/>
    </location>
</feature>
<dbReference type="InterPro" id="IPR025966">
    <property type="entry name" value="OppC_N"/>
</dbReference>
<feature type="compositionally biased region" description="Basic and acidic residues" evidence="8">
    <location>
        <begin position="357"/>
        <end position="370"/>
    </location>
</feature>
<feature type="transmembrane region" description="Helical" evidence="7">
    <location>
        <begin position="153"/>
        <end position="177"/>
    </location>
</feature>
<evidence type="ECO:0000256" key="6">
    <source>
        <dbReference type="ARBA" id="ARBA00023136"/>
    </source>
</evidence>
<evidence type="ECO:0000256" key="3">
    <source>
        <dbReference type="ARBA" id="ARBA00022475"/>
    </source>
</evidence>
<dbReference type="PANTHER" id="PTHR43386">
    <property type="entry name" value="OLIGOPEPTIDE TRANSPORT SYSTEM PERMEASE PROTEIN APPC"/>
    <property type="match status" value="1"/>
</dbReference>
<sequence>MSDPNRPERTPNPDLPLGGDRLAEEIYTEVETDRAEHSGAERVENAIELKEVEGLSQTRIVFKRFVRHKGAMIALCVLIFVVLLSYTSVGIDALGIHIHGWWKYNWTEINPIERNTHPSLRLWPFRWGDHPFGQDEVGRDVFAEVMRGIQQSIMIILVIGLVSTVIGSLLGAVAGYFGGWVDSLVMRFTDLFLVVPIILLAAIVGHKASNSGSFVLALLLGVLLWTTLARLVRGEVLALREREFVDAARVAGASSFRIMFKHIVPNAAGVIIVSGTLTMSAAILLEAALSYLGLGVQEPDVSLGSLMNLYQNAFQTRPWLFWWTGIFIVIIALTINFIGDGLRDAFDPRQRRMLSRKAKDARAAAREKPAEPAGEAA</sequence>
<keyword evidence="11" id="KW-1185">Reference proteome</keyword>
<keyword evidence="6 7" id="KW-0472">Membrane</keyword>